<evidence type="ECO:0000256" key="2">
    <source>
        <dbReference type="ARBA" id="ARBA00010112"/>
    </source>
</evidence>
<evidence type="ECO:0000256" key="4">
    <source>
        <dbReference type="ARBA" id="ARBA00022729"/>
    </source>
</evidence>
<evidence type="ECO:0000256" key="3">
    <source>
        <dbReference type="ARBA" id="ARBA00022525"/>
    </source>
</evidence>
<evidence type="ECO:0000256" key="1">
    <source>
        <dbReference type="ARBA" id="ARBA00004613"/>
    </source>
</evidence>
<evidence type="ECO:0000313" key="6">
    <source>
        <dbReference type="Proteomes" id="UP000050741"/>
    </source>
</evidence>
<dbReference type="GO" id="GO:0009986">
    <property type="term" value="C:cell surface"/>
    <property type="evidence" value="ECO:0007669"/>
    <property type="project" value="InterPro"/>
</dbReference>
<organism evidence="6 7">
    <name type="scientific">Globodera pallida</name>
    <name type="common">Potato cyst nematode worm</name>
    <name type="synonym">Heterodera pallida</name>
    <dbReference type="NCBI Taxonomy" id="36090"/>
    <lineage>
        <taxon>Eukaryota</taxon>
        <taxon>Metazoa</taxon>
        <taxon>Ecdysozoa</taxon>
        <taxon>Nematoda</taxon>
        <taxon>Chromadorea</taxon>
        <taxon>Rhabditida</taxon>
        <taxon>Tylenchina</taxon>
        <taxon>Tylenchomorpha</taxon>
        <taxon>Tylenchoidea</taxon>
        <taxon>Heteroderidae</taxon>
        <taxon>Heteroderinae</taxon>
        <taxon>Globodera</taxon>
    </lineage>
</organism>
<dbReference type="AlphaFoldDB" id="A0A183C753"/>
<dbReference type="GO" id="GO:0005576">
    <property type="term" value="C:extracellular region"/>
    <property type="evidence" value="ECO:0007669"/>
    <property type="project" value="UniProtKB-SubCell"/>
</dbReference>
<reference evidence="7" key="2">
    <citation type="submission" date="2016-06" db="UniProtKB">
        <authorList>
            <consortium name="WormBaseParasite"/>
        </authorList>
    </citation>
    <scope>IDENTIFICATION</scope>
</reference>
<evidence type="ECO:0000256" key="5">
    <source>
        <dbReference type="SAM" id="SignalP"/>
    </source>
</evidence>
<keyword evidence="6" id="KW-1185">Reference proteome</keyword>
<dbReference type="PANTHER" id="PTHR21700:SF114">
    <property type="entry name" value="TRANSTHYRETIN-LIKE FAMILY PROTEIN"/>
    <property type="match status" value="1"/>
</dbReference>
<comment type="similarity">
    <text evidence="2">Belongs to the nematode transthyretin-like family.</text>
</comment>
<keyword evidence="4 5" id="KW-0732">Signal</keyword>
<name>A0A183C753_GLOPA</name>
<feature type="signal peptide" evidence="5">
    <location>
        <begin position="1"/>
        <end position="19"/>
    </location>
</feature>
<accession>A0A183C753</accession>
<proteinExistence type="inferred from homology"/>
<comment type="subcellular location">
    <subcellularLocation>
        <location evidence="1">Secreted</location>
    </subcellularLocation>
</comment>
<protein>
    <submittedName>
        <fullName evidence="7">Transthyretin-like family protein</fullName>
    </submittedName>
</protein>
<keyword evidence="3" id="KW-0964">Secreted</keyword>
<feature type="chain" id="PRO_5008147162" evidence="5">
    <location>
        <begin position="20"/>
        <end position="109"/>
    </location>
</feature>
<evidence type="ECO:0000313" key="7">
    <source>
        <dbReference type="WBParaSite" id="GPLIN_000869900"/>
    </source>
</evidence>
<dbReference type="Gene3D" id="2.60.40.3330">
    <property type="match status" value="1"/>
</dbReference>
<dbReference type="Proteomes" id="UP000050741">
    <property type="component" value="Unassembled WGS sequence"/>
</dbReference>
<dbReference type="InterPro" id="IPR038479">
    <property type="entry name" value="Transthyretin-like_sf"/>
</dbReference>
<dbReference type="PANTHER" id="PTHR21700">
    <property type="entry name" value="TRANSTHYRETIN-LIKE FAMILY PROTEIN-RELATED"/>
    <property type="match status" value="1"/>
</dbReference>
<sequence length="109" mass="11893">MNFQLTSASLLLLMPSIFASIIPQQHSGIQSYRVKGRLMCADLPAANVRVKLIDDDFGPDPDDDLDSGYTDSMGNFVLAGDTTELTTIDPHLKICKLLVDSLKIRGLTP</sequence>
<dbReference type="InterPro" id="IPR001534">
    <property type="entry name" value="Transthyretin-like"/>
</dbReference>
<dbReference type="WBParaSite" id="GPLIN_000869900">
    <property type="protein sequence ID" value="GPLIN_000869900"/>
    <property type="gene ID" value="GPLIN_000869900"/>
</dbReference>
<reference evidence="6" key="1">
    <citation type="submission" date="2014-05" db="EMBL/GenBank/DDBJ databases">
        <title>The genome and life-stage specific transcriptomes of Globodera pallida elucidate key aspects of plant parasitism by a cyst nematode.</title>
        <authorList>
            <person name="Cotton J.A."/>
            <person name="Lilley C.J."/>
            <person name="Jones L.M."/>
            <person name="Kikuchi T."/>
            <person name="Reid A.J."/>
            <person name="Thorpe P."/>
            <person name="Tsai I.J."/>
            <person name="Beasley H."/>
            <person name="Blok V."/>
            <person name="Cock P.J.A."/>
            <person name="Van den Akker S.E."/>
            <person name="Holroyd N."/>
            <person name="Hunt M."/>
            <person name="Mantelin S."/>
            <person name="Naghra H."/>
            <person name="Pain A."/>
            <person name="Palomares-Rius J.E."/>
            <person name="Zarowiecki M."/>
            <person name="Berriman M."/>
            <person name="Jones J.T."/>
            <person name="Urwin P.E."/>
        </authorList>
    </citation>
    <scope>NUCLEOTIDE SEQUENCE [LARGE SCALE GENOMIC DNA]</scope>
    <source>
        <strain evidence="6">Lindley</strain>
    </source>
</reference>
<dbReference type="Pfam" id="PF01060">
    <property type="entry name" value="TTR-52"/>
    <property type="match status" value="1"/>
</dbReference>